<evidence type="ECO:0000256" key="2">
    <source>
        <dbReference type="SAM" id="MobiDB-lite"/>
    </source>
</evidence>
<dbReference type="PROSITE" id="PS51840">
    <property type="entry name" value="C2_NT"/>
    <property type="match status" value="1"/>
</dbReference>
<feature type="coiled-coil region" evidence="1">
    <location>
        <begin position="313"/>
        <end position="354"/>
    </location>
</feature>
<evidence type="ECO:0000259" key="3">
    <source>
        <dbReference type="PROSITE" id="PS51840"/>
    </source>
</evidence>
<evidence type="ECO:0000313" key="4">
    <source>
        <dbReference type="EMBL" id="CAE6203028.1"/>
    </source>
</evidence>
<feature type="coiled-coil region" evidence="1">
    <location>
        <begin position="932"/>
        <end position="966"/>
    </location>
</feature>
<dbReference type="EMBL" id="LR999457">
    <property type="protein sequence ID" value="CAE6203028.1"/>
    <property type="molecule type" value="Genomic_DNA"/>
</dbReference>
<dbReference type="Pfam" id="PF10358">
    <property type="entry name" value="NT-C2"/>
    <property type="match status" value="1"/>
</dbReference>
<proteinExistence type="predicted"/>
<protein>
    <recommendedName>
        <fullName evidence="3">C2 NT-type domain-containing protein</fullName>
    </recommendedName>
</protein>
<keyword evidence="5" id="KW-1185">Reference proteome</keyword>
<feature type="coiled-coil region" evidence="1">
    <location>
        <begin position="662"/>
        <end position="771"/>
    </location>
</feature>
<gene>
    <name evidence="4" type="ORF">AARE701A_LOCUS19955</name>
</gene>
<dbReference type="Proteomes" id="UP000682877">
    <property type="component" value="Chromosome 7"/>
</dbReference>
<dbReference type="PANTHER" id="PTHR34452:SF15">
    <property type="entry name" value="MYOSIN HEAVY CHAIN-RELATED PROTEIN"/>
    <property type="match status" value="1"/>
</dbReference>
<feature type="compositionally biased region" description="Low complexity" evidence="2">
    <location>
        <begin position="267"/>
        <end position="278"/>
    </location>
</feature>
<accession>A0A8S2AU31</accession>
<keyword evidence="1" id="KW-0175">Coiled coil</keyword>
<feature type="compositionally biased region" description="Basic and acidic residues" evidence="2">
    <location>
        <begin position="157"/>
        <end position="183"/>
    </location>
</feature>
<feature type="coiled-coil region" evidence="1">
    <location>
        <begin position="804"/>
        <end position="902"/>
    </location>
</feature>
<feature type="coiled-coil region" evidence="1">
    <location>
        <begin position="474"/>
        <end position="618"/>
    </location>
</feature>
<sequence>MFKSARWRSEKSNKIKIVFKLQFHATQVTQLKAEGLTISVVPGDVGKSTGKAEKAMVLDGHCRWESPVYETVKFIQDVKTGKVNQRIYHLIMSTTGSTKSGVVGETSIDFADYVDAIKTCNVSLPLQNSNSKAMLHVSIQRQLENADPLRVVKESDSLVKRSRGQDLKSHLSIEADENHKSDSQEEGPFGKVSRIAELRRRASIESNSTLSSFDSVSELDTLGEVGSRGDHIQQNHSTMHHHSVTNVYEEPHISESEWSGSSDQGISTDDSMNSSNDTIPRDTTKTSSGDEVDKLKAELVALARRTDLSELELQSLRKQIVKETKRSQDLLREVTSLKQERDLLKADNESLKASDKRKEEAKIRNKLQLEGRDPHVLLEETREELDYEKDLHSNLRIQLQKTQESNTELILAVQDLEAMVGQRSKKTVDLPRPRTCERNIEESRRMSCPSETDDDEDQKALDELVKGHMDAKEAHVLERRITDLYNEIEIYKRDKEDLEIQVEQLSLDYEILKQENHDISYKLEQSQVQEQLKMQYECSSSLVNVNELENHVESLEAKLKKQYEEFSESLYRIKELETQIEEMEEELDKQAQIFEGDIEAVTRAKVEQEQRAIEAEEALRKTRWKNASVASKIQDEFKRISEQMSSTLAANEKVTMKAITETRELRMQKRQLEELLMNANDELRANRVEYEAKLNELSAKTDLQTKEMERMLADLENQKRHKEDLNADLTQEITTLKDEIEILRLELEETRKSSMETKASLSEELRRIKDEKEAVITILKSQIETAIAQCDNLKHSVFNNESEIDNHIKQVVQVRSELKKKEEEMTKLTNREAASDNITKTEQRSNKDRIKQLEEQIKLKENALEASSKMFIEKEKDLKNRIEELQTKLNELSQNSQETGETLQGPEAIAMHNREVLRLNKSDNLRDLVNQVALLREQNGLMEMELKEMQERYSEISLRFAEVEGERQQLVMTVRYLKNAKKR</sequence>
<reference evidence="4" key="1">
    <citation type="submission" date="2021-01" db="EMBL/GenBank/DDBJ databases">
        <authorList>
            <person name="Bezrukov I."/>
        </authorList>
    </citation>
    <scope>NUCLEOTIDE SEQUENCE</scope>
</reference>
<evidence type="ECO:0000313" key="5">
    <source>
        <dbReference type="Proteomes" id="UP000682877"/>
    </source>
</evidence>
<dbReference type="AlphaFoldDB" id="A0A8S2AU31"/>
<dbReference type="PANTHER" id="PTHR34452">
    <property type="entry name" value="MYOSIN HEAVY CHAIN-RELATED PROTEIN"/>
    <property type="match status" value="1"/>
</dbReference>
<feature type="region of interest" description="Disordered" evidence="2">
    <location>
        <begin position="251"/>
        <end position="291"/>
    </location>
</feature>
<evidence type="ECO:0000256" key="1">
    <source>
        <dbReference type="SAM" id="Coils"/>
    </source>
</evidence>
<feature type="domain" description="C2 NT-type" evidence="3">
    <location>
        <begin position="7"/>
        <end position="143"/>
    </location>
</feature>
<dbReference type="InterPro" id="IPR019448">
    <property type="entry name" value="NT-C2"/>
</dbReference>
<feature type="region of interest" description="Disordered" evidence="2">
    <location>
        <begin position="157"/>
        <end position="192"/>
    </location>
</feature>
<name>A0A8S2AU31_ARAAE</name>
<feature type="compositionally biased region" description="Polar residues" evidence="2">
    <location>
        <begin position="256"/>
        <end position="266"/>
    </location>
</feature>
<organism evidence="4 5">
    <name type="scientific">Arabidopsis arenosa</name>
    <name type="common">Sand rock-cress</name>
    <name type="synonym">Cardaminopsis arenosa</name>
    <dbReference type="NCBI Taxonomy" id="38785"/>
    <lineage>
        <taxon>Eukaryota</taxon>
        <taxon>Viridiplantae</taxon>
        <taxon>Streptophyta</taxon>
        <taxon>Embryophyta</taxon>
        <taxon>Tracheophyta</taxon>
        <taxon>Spermatophyta</taxon>
        <taxon>Magnoliopsida</taxon>
        <taxon>eudicotyledons</taxon>
        <taxon>Gunneridae</taxon>
        <taxon>Pentapetalae</taxon>
        <taxon>rosids</taxon>
        <taxon>malvids</taxon>
        <taxon>Brassicales</taxon>
        <taxon>Brassicaceae</taxon>
        <taxon>Camelineae</taxon>
        <taxon>Arabidopsis</taxon>
    </lineage>
</organism>